<organism evidence="12 13">
    <name type="scientific">Pseudomonas jessenii</name>
    <dbReference type="NCBI Taxonomy" id="77298"/>
    <lineage>
        <taxon>Bacteria</taxon>
        <taxon>Pseudomonadati</taxon>
        <taxon>Pseudomonadota</taxon>
        <taxon>Gammaproteobacteria</taxon>
        <taxon>Pseudomonadales</taxon>
        <taxon>Pseudomonadaceae</taxon>
        <taxon>Pseudomonas</taxon>
    </lineage>
</organism>
<evidence type="ECO:0000259" key="11">
    <source>
        <dbReference type="PROSITE" id="PS50883"/>
    </source>
</evidence>
<dbReference type="PANTHER" id="PTHR33121">
    <property type="entry name" value="CYCLIC DI-GMP PHOSPHODIESTERASE PDEF"/>
    <property type="match status" value="1"/>
</dbReference>
<comment type="caution">
    <text evidence="12">The sequence shown here is derived from an EMBL/GenBank/DDBJ whole genome shotgun (WGS) entry which is preliminary data.</text>
</comment>
<proteinExistence type="predicted"/>
<evidence type="ECO:0000256" key="9">
    <source>
        <dbReference type="ARBA" id="ARBA00034290"/>
    </source>
</evidence>
<evidence type="ECO:0000256" key="7">
    <source>
        <dbReference type="ARBA" id="ARBA00022989"/>
    </source>
</evidence>
<dbReference type="AlphaFoldDB" id="A0A5C4L034"/>
<evidence type="ECO:0000313" key="12">
    <source>
        <dbReference type="EMBL" id="TNB96166.1"/>
    </source>
</evidence>
<dbReference type="Pfam" id="PF12792">
    <property type="entry name" value="CSS-motif"/>
    <property type="match status" value="1"/>
</dbReference>
<accession>A0A5C4L034</accession>
<comment type="catalytic activity">
    <reaction evidence="9">
        <text>3',3'-c-di-GMP + H2O = 5'-phosphoguanylyl(3'-&gt;5')guanosine + H(+)</text>
        <dbReference type="Rhea" id="RHEA:24902"/>
        <dbReference type="ChEBI" id="CHEBI:15377"/>
        <dbReference type="ChEBI" id="CHEBI:15378"/>
        <dbReference type="ChEBI" id="CHEBI:58754"/>
        <dbReference type="ChEBI" id="CHEBI:58805"/>
        <dbReference type="EC" id="3.1.4.52"/>
    </reaction>
</comment>
<keyword evidence="4" id="KW-0973">c-di-GMP</keyword>
<dbReference type="SUPFAM" id="SSF141868">
    <property type="entry name" value="EAL domain-like"/>
    <property type="match status" value="1"/>
</dbReference>
<keyword evidence="8 10" id="KW-0472">Membrane</keyword>
<comment type="subcellular location">
    <subcellularLocation>
        <location evidence="1">Cell membrane</location>
        <topology evidence="1">Multi-pass membrane protein</topology>
    </subcellularLocation>
</comment>
<dbReference type="GO" id="GO:0005886">
    <property type="term" value="C:plasma membrane"/>
    <property type="evidence" value="ECO:0007669"/>
    <property type="project" value="UniProtKB-SubCell"/>
</dbReference>
<dbReference type="InterPro" id="IPR001633">
    <property type="entry name" value="EAL_dom"/>
</dbReference>
<keyword evidence="7 10" id="KW-1133">Transmembrane helix</keyword>
<dbReference type="Pfam" id="PF00563">
    <property type="entry name" value="EAL"/>
    <property type="match status" value="1"/>
</dbReference>
<feature type="domain" description="EAL" evidence="11">
    <location>
        <begin position="262"/>
        <end position="514"/>
    </location>
</feature>
<feature type="transmembrane region" description="Helical" evidence="10">
    <location>
        <begin position="7"/>
        <end position="30"/>
    </location>
</feature>
<feature type="transmembrane region" description="Helical" evidence="10">
    <location>
        <begin position="238"/>
        <end position="256"/>
    </location>
</feature>
<keyword evidence="13" id="KW-1185">Reference proteome</keyword>
<protein>
    <recommendedName>
        <fullName evidence="2">cyclic-guanylate-specific phosphodiesterase</fullName>
        <ecNumber evidence="2">3.1.4.52</ecNumber>
    </recommendedName>
</protein>
<evidence type="ECO:0000256" key="3">
    <source>
        <dbReference type="ARBA" id="ARBA00022475"/>
    </source>
</evidence>
<keyword evidence="3" id="KW-1003">Cell membrane</keyword>
<evidence type="ECO:0000256" key="6">
    <source>
        <dbReference type="ARBA" id="ARBA00022801"/>
    </source>
</evidence>
<dbReference type="InterPro" id="IPR050706">
    <property type="entry name" value="Cyclic-di-GMP_PDE-like"/>
</dbReference>
<dbReference type="SMART" id="SM00052">
    <property type="entry name" value="EAL"/>
    <property type="match status" value="1"/>
</dbReference>
<dbReference type="InterPro" id="IPR024744">
    <property type="entry name" value="CSS-motif_dom"/>
</dbReference>
<evidence type="ECO:0000256" key="1">
    <source>
        <dbReference type="ARBA" id="ARBA00004651"/>
    </source>
</evidence>
<sequence>MNKKRIVWGSILLGLPCVLLPVLLMGYVAWVLNLAAAQQRLESLASVASSRANNTFQEAAGVLKSVAASSLAPCTPESIDEMRLLTINTFAVKSIGYVEEEVYACGSWGAVGHRVTPWKEDFVTADGVRVSLGVQARIVPAKPMMALQYAAFNVLVDPEQFLQVLVEDDVHLMIGTAAGQLVGVSRPGAERFMSRVHLGPASALEDGYLYTLVHSGDWVAIAAVSRHELLLGLVRREMLLLPIGGLIAGMLALVIVRRTRKRLSPLAELELAVRNREFIVHYQPIIDLSDGACVGAEALVRWRHPDGSLVRPDLFIPLAEQSGLILPITDQVIDHVMQDLGPLLVKERSLHVAINLAAADISSGRFLPRLKSAMSKADVWPSQIWLEATERGFVQIESARQTVNQARELGHLAAIDDFGTGFSSLQHLQKLPLDVLKIDKSFVDTIGRDPEASSVTAHIIDMAKSLRLKLVAEGIETEAQLDYLRSRGVDFGQGWLFAKPMPAGEFVGFVGERCGRAAELHGQVGELVGCD</sequence>
<dbReference type="PROSITE" id="PS50883">
    <property type="entry name" value="EAL"/>
    <property type="match status" value="1"/>
</dbReference>
<evidence type="ECO:0000256" key="10">
    <source>
        <dbReference type="SAM" id="Phobius"/>
    </source>
</evidence>
<dbReference type="PANTHER" id="PTHR33121:SF79">
    <property type="entry name" value="CYCLIC DI-GMP PHOSPHODIESTERASE PDED-RELATED"/>
    <property type="match status" value="1"/>
</dbReference>
<evidence type="ECO:0000256" key="5">
    <source>
        <dbReference type="ARBA" id="ARBA00022692"/>
    </source>
</evidence>
<dbReference type="EC" id="3.1.4.52" evidence="2"/>
<gene>
    <name evidence="12" type="ORF">FHG55_11775</name>
</gene>
<keyword evidence="5 10" id="KW-0812">Transmembrane</keyword>
<dbReference type="Gene3D" id="3.20.20.450">
    <property type="entry name" value="EAL domain"/>
    <property type="match status" value="1"/>
</dbReference>
<dbReference type="EMBL" id="VDDB01000009">
    <property type="protein sequence ID" value="TNB96166.1"/>
    <property type="molecule type" value="Genomic_DNA"/>
</dbReference>
<dbReference type="CDD" id="cd01948">
    <property type="entry name" value="EAL"/>
    <property type="match status" value="1"/>
</dbReference>
<dbReference type="GO" id="GO:0071111">
    <property type="term" value="F:cyclic-guanylate-specific phosphodiesterase activity"/>
    <property type="evidence" value="ECO:0007669"/>
    <property type="project" value="UniProtKB-EC"/>
</dbReference>
<reference evidence="12" key="1">
    <citation type="submission" date="2019-06" db="EMBL/GenBank/DDBJ databases">
        <title>Pseudomonas-derived Butenolides : (Bio)synthesis of Styrolides.</title>
        <authorList>
            <person name="Klapper M."/>
            <person name="Chowdhury S."/>
            <person name="Stallforth P."/>
        </authorList>
    </citation>
    <scope>NUCLEOTIDE SEQUENCE [LARGE SCALE GENOMIC DNA]</scope>
    <source>
        <strain evidence="12">EC-S101</strain>
    </source>
</reference>
<dbReference type="Proteomes" id="UP000306272">
    <property type="component" value="Unassembled WGS sequence"/>
</dbReference>
<evidence type="ECO:0000256" key="2">
    <source>
        <dbReference type="ARBA" id="ARBA00012282"/>
    </source>
</evidence>
<evidence type="ECO:0000256" key="4">
    <source>
        <dbReference type="ARBA" id="ARBA00022636"/>
    </source>
</evidence>
<keyword evidence="6" id="KW-0378">Hydrolase</keyword>
<name>A0A5C4L034_PSEJE</name>
<dbReference type="InterPro" id="IPR035919">
    <property type="entry name" value="EAL_sf"/>
</dbReference>
<evidence type="ECO:0000256" key="8">
    <source>
        <dbReference type="ARBA" id="ARBA00023136"/>
    </source>
</evidence>
<evidence type="ECO:0000313" key="13">
    <source>
        <dbReference type="Proteomes" id="UP000306272"/>
    </source>
</evidence>